<dbReference type="Pfam" id="PF09557">
    <property type="entry name" value="DUF2382"/>
    <property type="match status" value="1"/>
</dbReference>
<organism evidence="2 3">
    <name type="scientific">Paracoccus fontiphilus</name>
    <dbReference type="NCBI Taxonomy" id="1815556"/>
    <lineage>
        <taxon>Bacteria</taxon>
        <taxon>Pseudomonadati</taxon>
        <taxon>Pseudomonadota</taxon>
        <taxon>Alphaproteobacteria</taxon>
        <taxon>Rhodobacterales</taxon>
        <taxon>Paracoccaceae</taxon>
        <taxon>Paracoccus</taxon>
    </lineage>
</organism>
<dbReference type="Proteomes" id="UP001595557">
    <property type="component" value="Unassembled WGS sequence"/>
</dbReference>
<evidence type="ECO:0000313" key="2">
    <source>
        <dbReference type="EMBL" id="MFC3168070.1"/>
    </source>
</evidence>
<comment type="caution">
    <text evidence="2">The sequence shown here is derived from an EMBL/GenBank/DDBJ whole genome shotgun (WGS) entry which is preliminary data.</text>
</comment>
<evidence type="ECO:0000313" key="3">
    <source>
        <dbReference type="Proteomes" id="UP001595557"/>
    </source>
</evidence>
<accession>A0ABV7IBU1</accession>
<evidence type="ECO:0000259" key="1">
    <source>
        <dbReference type="Pfam" id="PF09557"/>
    </source>
</evidence>
<proteinExistence type="predicted"/>
<dbReference type="EMBL" id="JBHRTE010000038">
    <property type="protein sequence ID" value="MFC3168070.1"/>
    <property type="molecule type" value="Genomic_DNA"/>
</dbReference>
<dbReference type="InterPro" id="IPR019060">
    <property type="entry name" value="DUF2382"/>
</dbReference>
<dbReference type="RefSeq" id="WP_377706970.1">
    <property type="nucleotide sequence ID" value="NZ_JBHRTE010000038.1"/>
</dbReference>
<name>A0ABV7IBU1_9RHOB</name>
<gene>
    <name evidence="2" type="ORF">ACFOD7_08415</name>
</gene>
<feature type="domain" description="DUF2382" evidence="1">
    <location>
        <begin position="11"/>
        <end position="120"/>
    </location>
</feature>
<sequence length="139" mass="15618">MPDDPDTQSIPIIAETASIFTRKVAGDRVTVSTRTEEIDSILPADLSSVAVDVTRVPVNRKIDRVPDVVTEGDLTIIPVVEERLVVTRELYLREEIHVRRTERTETVDVAATIRRQTVQIDRIPADLTPTSNKDDHHDL</sequence>
<keyword evidence="3" id="KW-1185">Reference proteome</keyword>
<reference evidence="3" key="1">
    <citation type="journal article" date="2019" name="Int. J. Syst. Evol. Microbiol.">
        <title>The Global Catalogue of Microorganisms (GCM) 10K type strain sequencing project: providing services to taxonomists for standard genome sequencing and annotation.</title>
        <authorList>
            <consortium name="The Broad Institute Genomics Platform"/>
            <consortium name="The Broad Institute Genome Sequencing Center for Infectious Disease"/>
            <person name="Wu L."/>
            <person name="Ma J."/>
        </authorList>
    </citation>
    <scope>NUCLEOTIDE SEQUENCE [LARGE SCALE GENOMIC DNA]</scope>
    <source>
        <strain evidence="3">KCTC 52239</strain>
    </source>
</reference>
<protein>
    <submittedName>
        <fullName evidence="2">YsnF/AvaK domain-containing protein</fullName>
    </submittedName>
</protein>